<dbReference type="InterPro" id="IPR019587">
    <property type="entry name" value="Polyketide_cyclase/dehydratase"/>
</dbReference>
<dbReference type="Proteomes" id="UP000776650">
    <property type="component" value="Unassembled WGS sequence"/>
</dbReference>
<evidence type="ECO:0000313" key="2">
    <source>
        <dbReference type="Proteomes" id="UP000776650"/>
    </source>
</evidence>
<dbReference type="SUPFAM" id="SSF55961">
    <property type="entry name" value="Bet v1-like"/>
    <property type="match status" value="1"/>
</dbReference>
<dbReference type="Gene3D" id="3.30.530.20">
    <property type="match status" value="1"/>
</dbReference>
<comment type="caution">
    <text evidence="1">The sequence shown here is derived from an EMBL/GenBank/DDBJ whole genome shotgun (WGS) entry which is preliminary data.</text>
</comment>
<dbReference type="Pfam" id="PF10604">
    <property type="entry name" value="Polyketide_cyc2"/>
    <property type="match status" value="1"/>
</dbReference>
<dbReference type="RefSeq" id="WP_303914928.1">
    <property type="nucleotide sequence ID" value="NZ_DYXM01000243.1"/>
</dbReference>
<proteinExistence type="predicted"/>
<dbReference type="AlphaFoldDB" id="A0A921K095"/>
<evidence type="ECO:0000313" key="1">
    <source>
        <dbReference type="EMBL" id="HJE91866.1"/>
    </source>
</evidence>
<gene>
    <name evidence="1" type="ORF">K8V11_12745</name>
</gene>
<accession>A0A921K095</accession>
<protein>
    <submittedName>
        <fullName evidence="1">SRPBCC family protein</fullName>
    </submittedName>
</protein>
<reference evidence="1" key="1">
    <citation type="journal article" date="2021" name="PeerJ">
        <title>Extensive microbial diversity within the chicken gut microbiome revealed by metagenomics and culture.</title>
        <authorList>
            <person name="Gilroy R."/>
            <person name="Ravi A."/>
            <person name="Getino M."/>
            <person name="Pursley I."/>
            <person name="Horton D.L."/>
            <person name="Alikhan N.F."/>
            <person name="Baker D."/>
            <person name="Gharbi K."/>
            <person name="Hall N."/>
            <person name="Watson M."/>
            <person name="Adriaenssens E.M."/>
            <person name="Foster-Nyarko E."/>
            <person name="Jarju S."/>
            <person name="Secka A."/>
            <person name="Antonio M."/>
            <person name="Oren A."/>
            <person name="Chaudhuri R.R."/>
            <person name="La Ragione R."/>
            <person name="Hildebrand F."/>
            <person name="Pallen M.J."/>
        </authorList>
    </citation>
    <scope>NUCLEOTIDE SEQUENCE</scope>
    <source>
        <strain evidence="1">ChiGjej1B1-18357</strain>
    </source>
</reference>
<name>A0A921K095_9ACTN</name>
<organism evidence="1 2">
    <name type="scientific">Dietzia timorensis</name>
    <dbReference type="NCBI Taxonomy" id="499555"/>
    <lineage>
        <taxon>Bacteria</taxon>
        <taxon>Bacillati</taxon>
        <taxon>Actinomycetota</taxon>
        <taxon>Actinomycetes</taxon>
        <taxon>Mycobacteriales</taxon>
        <taxon>Dietziaceae</taxon>
        <taxon>Dietzia</taxon>
    </lineage>
</organism>
<sequence length="153" mass="16884">MTEESRHGTGRIVRADRRISAAPAKVFELIADPARQPEWDGNDNLGEAAEGQRVRAVGDVFTMTITKGVDRDNTVVEFAEGELIAWRPSVPGEPAPGHLWRWEIADQGDGTCVVTHTYDWTDLTDTARMKWAAATTPEWLARSIERLAALAEG</sequence>
<dbReference type="InterPro" id="IPR023393">
    <property type="entry name" value="START-like_dom_sf"/>
</dbReference>
<dbReference type="EMBL" id="DYXM01000243">
    <property type="protein sequence ID" value="HJE91866.1"/>
    <property type="molecule type" value="Genomic_DNA"/>
</dbReference>
<reference evidence="1" key="2">
    <citation type="submission" date="2021-09" db="EMBL/GenBank/DDBJ databases">
        <authorList>
            <person name="Gilroy R."/>
        </authorList>
    </citation>
    <scope>NUCLEOTIDE SEQUENCE</scope>
    <source>
        <strain evidence="1">ChiGjej1B1-18357</strain>
    </source>
</reference>